<evidence type="ECO:0008006" key="2">
    <source>
        <dbReference type="Google" id="ProtNLM"/>
    </source>
</evidence>
<dbReference type="EMBL" id="BART01025954">
    <property type="protein sequence ID" value="GAG91454.1"/>
    <property type="molecule type" value="Genomic_DNA"/>
</dbReference>
<dbReference type="InterPro" id="IPR003795">
    <property type="entry name" value="DUF192"/>
</dbReference>
<gene>
    <name evidence="1" type="ORF">S01H4_46447</name>
</gene>
<dbReference type="PANTHER" id="PTHR37953">
    <property type="entry name" value="UPF0127 PROTEIN MJ1496"/>
    <property type="match status" value="1"/>
</dbReference>
<proteinExistence type="predicted"/>
<dbReference type="InterPro" id="IPR038695">
    <property type="entry name" value="Saro_0823-like_sf"/>
</dbReference>
<sequence length="117" mass="13600">MKAVKINYSRGKELIAVKVIKANNFFSKLFGLIIRKKLNDKEGFLIENCSSIHTFWMRYSIDVIFLDKKNLVLAIYHNIKPFRVTPFIRNAYYALELKPGIIEKTSLEVGDLVQFEA</sequence>
<dbReference type="Gene3D" id="2.60.120.1140">
    <property type="entry name" value="Protein of unknown function DUF192"/>
    <property type="match status" value="1"/>
</dbReference>
<dbReference type="Pfam" id="PF02643">
    <property type="entry name" value="DUF192"/>
    <property type="match status" value="1"/>
</dbReference>
<organism evidence="1">
    <name type="scientific">marine sediment metagenome</name>
    <dbReference type="NCBI Taxonomy" id="412755"/>
    <lineage>
        <taxon>unclassified sequences</taxon>
        <taxon>metagenomes</taxon>
        <taxon>ecological metagenomes</taxon>
    </lineage>
</organism>
<protein>
    <recommendedName>
        <fullName evidence="2">DUF192 domain-containing protein</fullName>
    </recommendedName>
</protein>
<reference evidence="1" key="1">
    <citation type="journal article" date="2014" name="Front. Microbiol.">
        <title>High frequency of phylogenetically diverse reductive dehalogenase-homologous genes in deep subseafloor sedimentary metagenomes.</title>
        <authorList>
            <person name="Kawai M."/>
            <person name="Futagami T."/>
            <person name="Toyoda A."/>
            <person name="Takaki Y."/>
            <person name="Nishi S."/>
            <person name="Hori S."/>
            <person name="Arai W."/>
            <person name="Tsubouchi T."/>
            <person name="Morono Y."/>
            <person name="Uchiyama I."/>
            <person name="Ito T."/>
            <person name="Fujiyama A."/>
            <person name="Inagaki F."/>
            <person name="Takami H."/>
        </authorList>
    </citation>
    <scope>NUCLEOTIDE SEQUENCE</scope>
    <source>
        <strain evidence="1">Expedition CK06-06</strain>
    </source>
</reference>
<dbReference type="AlphaFoldDB" id="X1B6U4"/>
<dbReference type="PANTHER" id="PTHR37953:SF1">
    <property type="entry name" value="UPF0127 PROTEIN MJ1496"/>
    <property type="match status" value="1"/>
</dbReference>
<name>X1B6U4_9ZZZZ</name>
<evidence type="ECO:0000313" key="1">
    <source>
        <dbReference type="EMBL" id="GAG91454.1"/>
    </source>
</evidence>
<accession>X1B6U4</accession>
<comment type="caution">
    <text evidence="1">The sequence shown here is derived from an EMBL/GenBank/DDBJ whole genome shotgun (WGS) entry which is preliminary data.</text>
</comment>